<name>A0ABW1ZG53_9DEIO</name>
<evidence type="ECO:0000313" key="3">
    <source>
        <dbReference type="Proteomes" id="UP001596317"/>
    </source>
</evidence>
<sequence length="98" mass="10545">MSAWAVILLMWAVTYPPRLLGLLLGRVQLPPFWQAFLRFVPVSVFAALIVPEVLGSPEWARRLLGVGTAGLLYARGVGLAPGLLVGFGAYWAARLAGL</sequence>
<keyword evidence="1" id="KW-0812">Transmembrane</keyword>
<reference evidence="3" key="1">
    <citation type="journal article" date="2019" name="Int. J. Syst. Evol. Microbiol.">
        <title>The Global Catalogue of Microorganisms (GCM) 10K type strain sequencing project: providing services to taxonomists for standard genome sequencing and annotation.</title>
        <authorList>
            <consortium name="The Broad Institute Genomics Platform"/>
            <consortium name="The Broad Institute Genome Sequencing Center for Infectious Disease"/>
            <person name="Wu L."/>
            <person name="Ma J."/>
        </authorList>
    </citation>
    <scope>NUCLEOTIDE SEQUENCE [LARGE SCALE GENOMIC DNA]</scope>
    <source>
        <strain evidence="3">CCUG 63830</strain>
    </source>
</reference>
<evidence type="ECO:0000313" key="2">
    <source>
        <dbReference type="EMBL" id="MFC6659065.1"/>
    </source>
</evidence>
<dbReference type="Proteomes" id="UP001596317">
    <property type="component" value="Unassembled WGS sequence"/>
</dbReference>
<feature type="transmembrane region" description="Helical" evidence="1">
    <location>
        <begin position="31"/>
        <end position="51"/>
    </location>
</feature>
<accession>A0ABW1ZG53</accession>
<keyword evidence="1" id="KW-1133">Transmembrane helix</keyword>
<evidence type="ECO:0000256" key="1">
    <source>
        <dbReference type="SAM" id="Phobius"/>
    </source>
</evidence>
<proteinExistence type="predicted"/>
<gene>
    <name evidence="2" type="ORF">ACFP90_00855</name>
</gene>
<keyword evidence="1" id="KW-0472">Membrane</keyword>
<keyword evidence="3" id="KW-1185">Reference proteome</keyword>
<protein>
    <submittedName>
        <fullName evidence="2">AzlD domain-containing protein</fullName>
    </submittedName>
</protein>
<dbReference type="RefSeq" id="WP_224605669.1">
    <property type="nucleotide sequence ID" value="NZ_JAIQXV010000003.1"/>
</dbReference>
<feature type="transmembrane region" description="Helical" evidence="1">
    <location>
        <begin position="72"/>
        <end position="93"/>
    </location>
</feature>
<comment type="caution">
    <text evidence="2">The sequence shown here is derived from an EMBL/GenBank/DDBJ whole genome shotgun (WGS) entry which is preliminary data.</text>
</comment>
<dbReference type="EMBL" id="JBHSWB010000001">
    <property type="protein sequence ID" value="MFC6659065.1"/>
    <property type="molecule type" value="Genomic_DNA"/>
</dbReference>
<dbReference type="Pfam" id="PF05437">
    <property type="entry name" value="AzlD"/>
    <property type="match status" value="1"/>
</dbReference>
<organism evidence="2 3">
    <name type="scientific">Deinococcus multiflagellatus</name>
    <dbReference type="NCBI Taxonomy" id="1656887"/>
    <lineage>
        <taxon>Bacteria</taxon>
        <taxon>Thermotogati</taxon>
        <taxon>Deinococcota</taxon>
        <taxon>Deinococci</taxon>
        <taxon>Deinococcales</taxon>
        <taxon>Deinococcaceae</taxon>
        <taxon>Deinococcus</taxon>
    </lineage>
</organism>
<dbReference type="InterPro" id="IPR008407">
    <property type="entry name" value="Brnchd-chn_aa_trnsp_AzlD"/>
</dbReference>